<keyword evidence="2" id="KW-1185">Reference proteome</keyword>
<sequence>MLYLIGGASRSGKTTTAKKILKEAGIPYFSLDYLMMGIAHGVPELEVQPTEGDFLTGQRLWKIVDPLMTAMVENGIDYTVEGVQLLPAFVAEFQQKFAGDVKCCFIGQAELDVTAVEEMKFHSSATENDGFNDLNHQEALAEMKRIRADSARYKEESEMHNLPYFESSSDFHRTLDQVVAYLINK</sequence>
<protein>
    <submittedName>
        <fullName evidence="1">Adenylate kinase</fullName>
    </submittedName>
</protein>
<accession>A0A927GZK9</accession>
<dbReference type="RefSeq" id="WP_190926857.1">
    <property type="nucleotide sequence ID" value="NZ_JACXJA010000009.1"/>
</dbReference>
<dbReference type="Proteomes" id="UP000639396">
    <property type="component" value="Unassembled WGS sequence"/>
</dbReference>
<proteinExistence type="predicted"/>
<dbReference type="InterPro" id="IPR027417">
    <property type="entry name" value="P-loop_NTPase"/>
</dbReference>
<name>A0A927GZK9_9BACL</name>
<keyword evidence="1" id="KW-0418">Kinase</keyword>
<dbReference type="Gene3D" id="3.40.50.300">
    <property type="entry name" value="P-loop containing nucleotide triphosphate hydrolases"/>
    <property type="match status" value="1"/>
</dbReference>
<evidence type="ECO:0000313" key="2">
    <source>
        <dbReference type="Proteomes" id="UP000639396"/>
    </source>
</evidence>
<keyword evidence="1" id="KW-0808">Transferase</keyword>
<dbReference type="EMBL" id="JACXJA010000009">
    <property type="protein sequence ID" value="MBD2862187.1"/>
    <property type="molecule type" value="Genomic_DNA"/>
</dbReference>
<reference evidence="1" key="1">
    <citation type="submission" date="2020-09" db="EMBL/GenBank/DDBJ databases">
        <title>A novel bacterium of genus Paenibacillus, isolated from South China Sea.</title>
        <authorList>
            <person name="Huang H."/>
            <person name="Mo K."/>
            <person name="Hu Y."/>
        </authorList>
    </citation>
    <scope>NUCLEOTIDE SEQUENCE</scope>
    <source>
        <strain evidence="1">IB182363</strain>
    </source>
</reference>
<evidence type="ECO:0000313" key="1">
    <source>
        <dbReference type="EMBL" id="MBD2862187.1"/>
    </source>
</evidence>
<organism evidence="1 2">
    <name type="scientific">Paenibacillus oceani</name>
    <dbReference type="NCBI Taxonomy" id="2772510"/>
    <lineage>
        <taxon>Bacteria</taxon>
        <taxon>Bacillati</taxon>
        <taxon>Bacillota</taxon>
        <taxon>Bacilli</taxon>
        <taxon>Bacillales</taxon>
        <taxon>Paenibacillaceae</taxon>
        <taxon>Paenibacillus</taxon>
    </lineage>
</organism>
<dbReference type="SUPFAM" id="SSF52540">
    <property type="entry name" value="P-loop containing nucleoside triphosphate hydrolases"/>
    <property type="match status" value="1"/>
</dbReference>
<gene>
    <name evidence="1" type="ORF">IDH45_09350</name>
</gene>
<dbReference type="GO" id="GO:0016301">
    <property type="term" value="F:kinase activity"/>
    <property type="evidence" value="ECO:0007669"/>
    <property type="project" value="UniProtKB-KW"/>
</dbReference>
<comment type="caution">
    <text evidence="1">The sequence shown here is derived from an EMBL/GenBank/DDBJ whole genome shotgun (WGS) entry which is preliminary data.</text>
</comment>
<dbReference type="AlphaFoldDB" id="A0A927GZK9"/>